<proteinExistence type="predicted"/>
<dbReference type="InterPro" id="IPR045518">
    <property type="entry name" value="2EXR"/>
</dbReference>
<feature type="region of interest" description="Disordered" evidence="1">
    <location>
        <begin position="1"/>
        <end position="33"/>
    </location>
</feature>
<dbReference type="EMBL" id="JAVRQU010000004">
    <property type="protein sequence ID" value="KAK5704098.1"/>
    <property type="molecule type" value="Genomic_DNA"/>
</dbReference>
<dbReference type="AlphaFoldDB" id="A0AAN7ZV77"/>
<evidence type="ECO:0000313" key="3">
    <source>
        <dbReference type="EMBL" id="KAK5704098.1"/>
    </source>
</evidence>
<feature type="compositionally biased region" description="Polar residues" evidence="1">
    <location>
        <begin position="1"/>
        <end position="26"/>
    </location>
</feature>
<dbReference type="PANTHER" id="PTHR42085:SF1">
    <property type="entry name" value="F-BOX DOMAIN-CONTAINING PROTEIN"/>
    <property type="match status" value="1"/>
</dbReference>
<evidence type="ECO:0000259" key="2">
    <source>
        <dbReference type="Pfam" id="PF20150"/>
    </source>
</evidence>
<accession>A0AAN7ZV77</accession>
<dbReference type="PANTHER" id="PTHR42085">
    <property type="entry name" value="F-BOX DOMAIN-CONTAINING PROTEIN"/>
    <property type="match status" value="1"/>
</dbReference>
<reference evidence="3" key="1">
    <citation type="submission" date="2023-08" db="EMBL/GenBank/DDBJ databases">
        <title>Black Yeasts Isolated from many extreme environments.</title>
        <authorList>
            <person name="Coleine C."/>
            <person name="Stajich J.E."/>
            <person name="Selbmann L."/>
        </authorList>
    </citation>
    <scope>NUCLEOTIDE SEQUENCE</scope>
    <source>
        <strain evidence="3">CCFEE 5810</strain>
    </source>
</reference>
<gene>
    <name evidence="3" type="ORF">LTR97_003111</name>
</gene>
<evidence type="ECO:0000256" key="1">
    <source>
        <dbReference type="SAM" id="MobiDB-lite"/>
    </source>
</evidence>
<dbReference type="Pfam" id="PF20150">
    <property type="entry name" value="2EXR"/>
    <property type="match status" value="1"/>
</dbReference>
<protein>
    <recommendedName>
        <fullName evidence="2">2EXR domain-containing protein</fullName>
    </recommendedName>
</protein>
<feature type="domain" description="2EXR" evidence="2">
    <location>
        <begin position="64"/>
        <end position="112"/>
    </location>
</feature>
<name>A0AAN7ZV77_9PEZI</name>
<comment type="caution">
    <text evidence="3">The sequence shown here is derived from an EMBL/GenBank/DDBJ whole genome shotgun (WGS) entry which is preliminary data.</text>
</comment>
<evidence type="ECO:0000313" key="4">
    <source>
        <dbReference type="Proteomes" id="UP001310594"/>
    </source>
</evidence>
<sequence length="231" mass="26348">MASPIDSDSTPSINSRVSYVNMQNSSTTKKKTTRREKVLKTALALLCTTLQRAFKRKTRLRLLDLPPELRNQIWRYVLHEQNAIPVSSAASQQPALLRTCHQITRETRGIFHNENTFRITVIDLKMTVPRQHWLETVVTEPYARDFYLIGNLNAGNLMQWCKMRHGGNRVCFRVGGLNDPCRQVVAGAMNIVDELAAVGTKWEVVERVLNQYRPAVCAGRRGLLMWTRSLG</sequence>
<dbReference type="InterPro" id="IPR038883">
    <property type="entry name" value="AN11006-like"/>
</dbReference>
<organism evidence="3 4">
    <name type="scientific">Elasticomyces elasticus</name>
    <dbReference type="NCBI Taxonomy" id="574655"/>
    <lineage>
        <taxon>Eukaryota</taxon>
        <taxon>Fungi</taxon>
        <taxon>Dikarya</taxon>
        <taxon>Ascomycota</taxon>
        <taxon>Pezizomycotina</taxon>
        <taxon>Dothideomycetes</taxon>
        <taxon>Dothideomycetidae</taxon>
        <taxon>Mycosphaerellales</taxon>
        <taxon>Teratosphaeriaceae</taxon>
        <taxon>Elasticomyces</taxon>
    </lineage>
</organism>
<dbReference type="Proteomes" id="UP001310594">
    <property type="component" value="Unassembled WGS sequence"/>
</dbReference>